<reference evidence="2 3" key="1">
    <citation type="journal article" date="2016" name="Genome Biol. Evol.">
        <title>Gene Family Evolution Reflects Adaptation to Soil Environmental Stressors in the Genome of the Collembolan Orchesella cincta.</title>
        <authorList>
            <person name="Faddeeva-Vakhrusheva A."/>
            <person name="Derks M.F."/>
            <person name="Anvar S.Y."/>
            <person name="Agamennone V."/>
            <person name="Suring W."/>
            <person name="Smit S."/>
            <person name="van Straalen N.M."/>
            <person name="Roelofs D."/>
        </authorList>
    </citation>
    <scope>NUCLEOTIDE SEQUENCE [LARGE SCALE GENOMIC DNA]</scope>
    <source>
        <tissue evidence="2">Mixed pool</tissue>
    </source>
</reference>
<protein>
    <submittedName>
        <fullName evidence="2">Uncharacterized protein</fullName>
    </submittedName>
</protein>
<keyword evidence="3" id="KW-1185">Reference proteome</keyword>
<evidence type="ECO:0000313" key="2">
    <source>
        <dbReference type="EMBL" id="ODM96872.1"/>
    </source>
</evidence>
<evidence type="ECO:0000313" key="3">
    <source>
        <dbReference type="Proteomes" id="UP000094527"/>
    </source>
</evidence>
<sequence>MVAPLLISDFDEENAQGRCKNREDTNSRVPDSNHWMLLNRGMENPVLELEPSIWQPKLILR</sequence>
<accession>A0A1D2MVB0</accession>
<dbReference type="AlphaFoldDB" id="A0A1D2MVB0"/>
<proteinExistence type="predicted"/>
<gene>
    <name evidence="2" type="ORF">Ocin01_09806</name>
</gene>
<organism evidence="2 3">
    <name type="scientific">Orchesella cincta</name>
    <name type="common">Springtail</name>
    <name type="synonym">Podura cincta</name>
    <dbReference type="NCBI Taxonomy" id="48709"/>
    <lineage>
        <taxon>Eukaryota</taxon>
        <taxon>Metazoa</taxon>
        <taxon>Ecdysozoa</taxon>
        <taxon>Arthropoda</taxon>
        <taxon>Hexapoda</taxon>
        <taxon>Collembola</taxon>
        <taxon>Entomobryomorpha</taxon>
        <taxon>Entomobryoidea</taxon>
        <taxon>Orchesellidae</taxon>
        <taxon>Orchesellinae</taxon>
        <taxon>Orchesella</taxon>
    </lineage>
</organism>
<feature type="region of interest" description="Disordered" evidence="1">
    <location>
        <begin position="1"/>
        <end position="27"/>
    </location>
</feature>
<comment type="caution">
    <text evidence="2">The sequence shown here is derived from an EMBL/GenBank/DDBJ whole genome shotgun (WGS) entry which is preliminary data.</text>
</comment>
<dbReference type="Proteomes" id="UP000094527">
    <property type="component" value="Unassembled WGS sequence"/>
</dbReference>
<dbReference type="EMBL" id="LJIJ01000494">
    <property type="protein sequence ID" value="ODM96872.1"/>
    <property type="molecule type" value="Genomic_DNA"/>
</dbReference>
<name>A0A1D2MVB0_ORCCI</name>
<evidence type="ECO:0000256" key="1">
    <source>
        <dbReference type="SAM" id="MobiDB-lite"/>
    </source>
</evidence>